<dbReference type="GO" id="GO:0005829">
    <property type="term" value="C:cytosol"/>
    <property type="evidence" value="ECO:0007669"/>
    <property type="project" value="TreeGrafter"/>
</dbReference>
<dbReference type="GO" id="GO:0009244">
    <property type="term" value="P:lipopolysaccharide core region biosynthetic process"/>
    <property type="evidence" value="ECO:0007669"/>
    <property type="project" value="TreeGrafter"/>
</dbReference>
<dbReference type="Proteomes" id="UP000033423">
    <property type="component" value="Unassembled WGS sequence"/>
</dbReference>
<organism evidence="3 4">
    <name type="scientific">Candidatus Magnetobacterium bavaricum</name>
    <dbReference type="NCBI Taxonomy" id="29290"/>
    <lineage>
        <taxon>Bacteria</taxon>
        <taxon>Pseudomonadati</taxon>
        <taxon>Nitrospirota</taxon>
        <taxon>Thermodesulfovibrionia</taxon>
        <taxon>Thermodesulfovibrionales</taxon>
        <taxon>Candidatus Magnetobacteriaceae</taxon>
        <taxon>Candidatus Magnetobacterium</taxon>
    </lineage>
</organism>
<dbReference type="PANTHER" id="PTHR30160">
    <property type="entry name" value="TETRAACYLDISACCHARIDE 4'-KINASE-RELATED"/>
    <property type="match status" value="1"/>
</dbReference>
<feature type="non-terminal residue" evidence="3">
    <location>
        <position position="1"/>
    </location>
</feature>
<dbReference type="InterPro" id="IPR051199">
    <property type="entry name" value="LPS_LOS_Heptosyltrfase"/>
</dbReference>
<dbReference type="AlphaFoldDB" id="A0A0F3GIH1"/>
<evidence type="ECO:0000313" key="4">
    <source>
        <dbReference type="Proteomes" id="UP000033423"/>
    </source>
</evidence>
<evidence type="ECO:0000256" key="2">
    <source>
        <dbReference type="ARBA" id="ARBA00022679"/>
    </source>
</evidence>
<keyword evidence="4" id="KW-1185">Reference proteome</keyword>
<sequence length="143" mass="16023">LYDRGIDLVRCLSNRYDVVIDTEQWHRLSAIVAAVTQAPLRLGFDTNNRGTLFTHQAAYSHDEYEAVSFANLIAPLTEQPFTFDHDAPFIELVGDIPVELSLSGVELNRVVAVFPGASVRERRWGGRNYGKVSKTLSDRGYIP</sequence>
<evidence type="ECO:0000256" key="1">
    <source>
        <dbReference type="ARBA" id="ARBA00022676"/>
    </source>
</evidence>
<dbReference type="InterPro" id="IPR002201">
    <property type="entry name" value="Glyco_trans_9"/>
</dbReference>
<dbReference type="GO" id="GO:0008713">
    <property type="term" value="F:ADP-heptose-lipopolysaccharide heptosyltransferase activity"/>
    <property type="evidence" value="ECO:0007669"/>
    <property type="project" value="TreeGrafter"/>
</dbReference>
<dbReference type="Pfam" id="PF01075">
    <property type="entry name" value="Glyco_transf_9"/>
    <property type="match status" value="1"/>
</dbReference>
<keyword evidence="1" id="KW-0328">Glycosyltransferase</keyword>
<name>A0A0F3GIH1_9BACT</name>
<dbReference type="EMBL" id="LACI01002602">
    <property type="protein sequence ID" value="KJU81686.1"/>
    <property type="molecule type" value="Genomic_DNA"/>
</dbReference>
<protein>
    <submittedName>
        <fullName evidence="3">Glycosyl transferase family protein</fullName>
    </submittedName>
</protein>
<dbReference type="Gene3D" id="3.40.50.2000">
    <property type="entry name" value="Glycogen Phosphorylase B"/>
    <property type="match status" value="1"/>
</dbReference>
<dbReference type="PATRIC" id="fig|29290.4.peg.8094"/>
<reference evidence="3 4" key="1">
    <citation type="submission" date="2015-02" db="EMBL/GenBank/DDBJ databases">
        <title>Single-cell genomics of uncultivated deep-branching MTB reveals a conserved set of magnetosome genes.</title>
        <authorList>
            <person name="Kolinko S."/>
            <person name="Richter M."/>
            <person name="Glockner F.O."/>
            <person name="Brachmann A."/>
            <person name="Schuler D."/>
        </authorList>
    </citation>
    <scope>NUCLEOTIDE SEQUENCE [LARGE SCALE GENOMIC DNA]</scope>
    <source>
        <strain evidence="3">TM-1</strain>
    </source>
</reference>
<gene>
    <name evidence="3" type="ORF">MBAV_006120</name>
</gene>
<evidence type="ECO:0000313" key="3">
    <source>
        <dbReference type="EMBL" id="KJU81686.1"/>
    </source>
</evidence>
<dbReference type="PANTHER" id="PTHR30160:SF7">
    <property type="entry name" value="ADP-HEPTOSE--LPS HEPTOSYLTRANSFERASE 2"/>
    <property type="match status" value="1"/>
</dbReference>
<accession>A0A0F3GIH1</accession>
<proteinExistence type="predicted"/>
<dbReference type="SUPFAM" id="SSF53756">
    <property type="entry name" value="UDP-Glycosyltransferase/glycogen phosphorylase"/>
    <property type="match status" value="1"/>
</dbReference>
<comment type="caution">
    <text evidence="3">The sequence shown here is derived from an EMBL/GenBank/DDBJ whole genome shotgun (WGS) entry which is preliminary data.</text>
</comment>
<keyword evidence="2 3" id="KW-0808">Transferase</keyword>